<feature type="region of interest" description="Disordered" evidence="1">
    <location>
        <begin position="1"/>
        <end position="28"/>
    </location>
</feature>
<dbReference type="WBParaSite" id="HCON_00073510-00001">
    <property type="protein sequence ID" value="HCON_00073510-00001"/>
    <property type="gene ID" value="HCON_00073510"/>
</dbReference>
<evidence type="ECO:0000256" key="1">
    <source>
        <dbReference type="SAM" id="MobiDB-lite"/>
    </source>
</evidence>
<dbReference type="OrthoDB" id="425681at2759"/>
<evidence type="ECO:0000313" key="2">
    <source>
        <dbReference type="Proteomes" id="UP000025227"/>
    </source>
</evidence>
<dbReference type="AlphaFoldDB" id="A0A7I4YAJ8"/>
<name>A0A7I4YAJ8_HAECO</name>
<sequence>MDAITEGSMEASLCQRRDARQRRQKLDRARRATWSNGLAKFGLRLNVKKTEYLANDSSMPGPININETERTWATTFKYLESQQLRLMAP</sequence>
<reference evidence="3" key="1">
    <citation type="submission" date="2020-12" db="UniProtKB">
        <authorList>
            <consortium name="WormBaseParasite"/>
        </authorList>
    </citation>
    <scope>IDENTIFICATION</scope>
    <source>
        <strain evidence="3">MHco3</strain>
    </source>
</reference>
<protein>
    <submittedName>
        <fullName evidence="3">Reverse transcriptase domain-containing protein</fullName>
    </submittedName>
</protein>
<keyword evidence="2" id="KW-1185">Reference proteome</keyword>
<evidence type="ECO:0000313" key="3">
    <source>
        <dbReference type="WBParaSite" id="HCON_00073510-00001"/>
    </source>
</evidence>
<dbReference type="Proteomes" id="UP000025227">
    <property type="component" value="Unplaced"/>
</dbReference>
<proteinExistence type="predicted"/>
<accession>A0A7I4YAJ8</accession>
<organism evidence="2 3">
    <name type="scientific">Haemonchus contortus</name>
    <name type="common">Barber pole worm</name>
    <dbReference type="NCBI Taxonomy" id="6289"/>
    <lineage>
        <taxon>Eukaryota</taxon>
        <taxon>Metazoa</taxon>
        <taxon>Ecdysozoa</taxon>
        <taxon>Nematoda</taxon>
        <taxon>Chromadorea</taxon>
        <taxon>Rhabditida</taxon>
        <taxon>Rhabditina</taxon>
        <taxon>Rhabditomorpha</taxon>
        <taxon>Strongyloidea</taxon>
        <taxon>Trichostrongylidae</taxon>
        <taxon>Haemonchus</taxon>
    </lineage>
</organism>